<feature type="binding site" evidence="11">
    <location>
        <position position="398"/>
    </location>
    <ligand>
        <name>Zn(2+)</name>
        <dbReference type="ChEBI" id="CHEBI:29105"/>
        <label>1</label>
    </ligand>
</feature>
<evidence type="ECO:0000256" key="4">
    <source>
        <dbReference type="ARBA" id="ARBA00022723"/>
    </source>
</evidence>
<dbReference type="PROSITE" id="PS50015">
    <property type="entry name" value="SAP_B"/>
    <property type="match status" value="1"/>
</dbReference>
<dbReference type="PANTHER" id="PTHR10340">
    <property type="entry name" value="SPHINGOMYELIN PHOSPHODIESTERASE"/>
    <property type="match status" value="1"/>
</dbReference>
<evidence type="ECO:0000256" key="9">
    <source>
        <dbReference type="ARBA" id="ARBA00023180"/>
    </source>
</evidence>
<evidence type="ECO:0000256" key="10">
    <source>
        <dbReference type="ARBA" id="ARBA00023295"/>
    </source>
</evidence>
<feature type="binding site" evidence="11">
    <location>
        <position position="254"/>
    </location>
    <ligand>
        <name>Zn(2+)</name>
        <dbReference type="ChEBI" id="CHEBI:29105"/>
        <label>2</label>
    </ligand>
</feature>
<dbReference type="InterPro" id="IPR011001">
    <property type="entry name" value="Saposin-like"/>
</dbReference>
<evidence type="ECO:0000313" key="15">
    <source>
        <dbReference type="Proteomes" id="UP000703661"/>
    </source>
</evidence>
<feature type="binding site" evidence="11">
    <location>
        <position position="396"/>
    </location>
    <ligand>
        <name>Zn(2+)</name>
        <dbReference type="ChEBI" id="CHEBI:29105"/>
        <label>2</label>
    </ligand>
</feature>
<keyword evidence="4 11" id="KW-0479">Metal-binding</keyword>
<feature type="disulfide bond" evidence="12">
    <location>
        <begin position="61"/>
        <end position="72"/>
    </location>
</feature>
<evidence type="ECO:0000256" key="6">
    <source>
        <dbReference type="ARBA" id="ARBA00022801"/>
    </source>
</evidence>
<dbReference type="GO" id="GO:0016020">
    <property type="term" value="C:membrane"/>
    <property type="evidence" value="ECO:0007669"/>
    <property type="project" value="GOC"/>
</dbReference>
<dbReference type="EMBL" id="JAAAID010002796">
    <property type="protein sequence ID" value="KAG0004065.1"/>
    <property type="molecule type" value="Genomic_DNA"/>
</dbReference>
<comment type="subcellular location">
    <subcellularLocation>
        <location evidence="1">Secreted</location>
    </subcellularLocation>
</comment>
<feature type="disulfide bond" evidence="12">
    <location>
        <begin position="319"/>
        <end position="369"/>
    </location>
</feature>
<dbReference type="Proteomes" id="UP000703661">
    <property type="component" value="Unassembled WGS sequence"/>
</dbReference>
<dbReference type="Gene3D" id="3.60.21.10">
    <property type="match status" value="1"/>
</dbReference>
<dbReference type="InterPro" id="IPR041805">
    <property type="entry name" value="ASMase/PPN1_MPP"/>
</dbReference>
<dbReference type="Pfam" id="PF19272">
    <property type="entry name" value="ASMase_C"/>
    <property type="match status" value="1"/>
</dbReference>
<dbReference type="CDD" id="cd00842">
    <property type="entry name" value="MPP_ASMase"/>
    <property type="match status" value="1"/>
</dbReference>
<dbReference type="SUPFAM" id="SSF56300">
    <property type="entry name" value="Metallo-dependent phosphatases"/>
    <property type="match status" value="1"/>
</dbReference>
<gene>
    <name evidence="14" type="ORF">BGZ80_005677</name>
</gene>
<dbReference type="SMART" id="SM00741">
    <property type="entry name" value="SapB"/>
    <property type="match status" value="1"/>
</dbReference>
<dbReference type="InterPro" id="IPR045473">
    <property type="entry name" value="ASM_C"/>
</dbReference>
<accession>A0A9P6MJJ3</accession>
<keyword evidence="15" id="KW-1185">Reference proteome</keyword>
<keyword evidence="5" id="KW-0732">Signal</keyword>
<evidence type="ECO:0000256" key="11">
    <source>
        <dbReference type="PIRSR" id="PIRSR000948-1"/>
    </source>
</evidence>
<feature type="non-terminal residue" evidence="14">
    <location>
        <position position="566"/>
    </location>
</feature>
<organism evidence="14 15">
    <name type="scientific">Entomortierella chlamydospora</name>
    <dbReference type="NCBI Taxonomy" id="101097"/>
    <lineage>
        <taxon>Eukaryota</taxon>
        <taxon>Fungi</taxon>
        <taxon>Fungi incertae sedis</taxon>
        <taxon>Mucoromycota</taxon>
        <taxon>Mortierellomycotina</taxon>
        <taxon>Mortierellomycetes</taxon>
        <taxon>Mortierellales</taxon>
        <taxon>Mortierellaceae</taxon>
        <taxon>Entomortierella</taxon>
    </lineage>
</organism>
<feature type="disulfide bond" evidence="12">
    <location>
        <begin position="32"/>
        <end position="108"/>
    </location>
</feature>
<comment type="similarity">
    <text evidence="2">Belongs to the acid sphingomyelinase family.</text>
</comment>
<dbReference type="GO" id="GO:0016798">
    <property type="term" value="F:hydrolase activity, acting on glycosyl bonds"/>
    <property type="evidence" value="ECO:0007669"/>
    <property type="project" value="UniProtKB-KW"/>
</dbReference>
<protein>
    <recommendedName>
        <fullName evidence="13">Saposin B-type domain-containing protein</fullName>
    </recommendedName>
</protein>
<dbReference type="Pfam" id="PF00149">
    <property type="entry name" value="Metallophos"/>
    <property type="match status" value="1"/>
</dbReference>
<name>A0A9P6MJJ3_9FUNG</name>
<dbReference type="GO" id="GO:0006685">
    <property type="term" value="P:sphingomyelin catabolic process"/>
    <property type="evidence" value="ECO:0007669"/>
    <property type="project" value="InterPro"/>
</dbReference>
<comment type="cofactor">
    <cofactor evidence="11">
        <name>Zn(2+)</name>
        <dbReference type="ChEBI" id="CHEBI:29105"/>
    </cofactor>
    <text evidence="11">Binds 2 Zn(2+) ions per subunit.</text>
</comment>
<dbReference type="InterPro" id="IPR008139">
    <property type="entry name" value="SaposinB_dom"/>
</dbReference>
<dbReference type="PANTHER" id="PTHR10340:SF34">
    <property type="entry name" value="SPHINGOMYELIN PHOSPHODIESTERASE"/>
    <property type="match status" value="1"/>
</dbReference>
<sequence length="566" mass="62115">TVFAAPVQLQKRSWVLDKLEPLITKAVQSLECGACVAAIVGVKDVALLNKNWVLDAGRQLCPTVLKKSADLCNGVINHYGDIVLDSVLKANILGGDGKLMCHSIGGLCPAPSVSSGTLKFPKPRPANPVAPAPSGQRVDVLHLSDWHVDEEYAPGAEAACDMPLCCRKYDDSPLTPTRAASSWGDYNCDSPVKLTQDLLSQVVKVANVSFAIMTGDIPPHDIWLETKDTTMAVEDRAYESMATLSTKVYPTVGNHETAPASMFPTTASGGDNSWLYASLSDEWSRWIPSDAVNYAKNYGAYSVSPTPGFRIISLNTNFCYRVNVYLFVNTKDYDPDGEINWLVTQLQAAEDAGERVWIIGHVPPSKPDCLRNWSSLYYQAIQRYSPHVVAEQFFGHTHFDEFALYYSPGVKSFKNAISTSWIGPSVTPYTNVNPGFRVYKVDSKSWNIFDSQTYIANLDQATSWDTNGTSPNWHLEYSARQAYGAFVPIADDAPLSASWWHNVTTAFENNDAAFQQYWTYRGKSANRLGSCTAGSTCPAEIICDLRAGQSVDSCTDIKLGSFHRGA</sequence>
<feature type="disulfide bond" evidence="12">
    <location>
        <begin position="166"/>
        <end position="188"/>
    </location>
</feature>
<dbReference type="AlphaFoldDB" id="A0A9P6MJJ3"/>
<feature type="binding site" evidence="11">
    <location>
        <position position="147"/>
    </location>
    <ligand>
        <name>Zn(2+)</name>
        <dbReference type="ChEBI" id="CHEBI:29105"/>
        <label>1</label>
    </ligand>
</feature>
<keyword evidence="9" id="KW-0325">Glycoprotein</keyword>
<feature type="domain" description="Saposin B-type" evidence="13">
    <location>
        <begin position="28"/>
        <end position="112"/>
    </location>
</feature>
<comment type="caution">
    <text evidence="14">The sequence shown here is derived from an EMBL/GenBank/DDBJ whole genome shotgun (WGS) entry which is preliminary data.</text>
</comment>
<evidence type="ECO:0000259" key="13">
    <source>
        <dbReference type="PROSITE" id="PS50015"/>
    </source>
</evidence>
<dbReference type="InterPro" id="IPR029052">
    <property type="entry name" value="Metallo-depent_PP-like"/>
</dbReference>
<dbReference type="GO" id="GO:0046872">
    <property type="term" value="F:metal ion binding"/>
    <property type="evidence" value="ECO:0007669"/>
    <property type="project" value="UniProtKB-KW"/>
</dbReference>
<evidence type="ECO:0000313" key="14">
    <source>
        <dbReference type="EMBL" id="KAG0004065.1"/>
    </source>
</evidence>
<feature type="binding site" evidence="11">
    <location>
        <position position="216"/>
    </location>
    <ligand>
        <name>Zn(2+)</name>
        <dbReference type="ChEBI" id="CHEBI:29105"/>
        <label>1</label>
    </ligand>
</feature>
<evidence type="ECO:0000256" key="8">
    <source>
        <dbReference type="ARBA" id="ARBA00023157"/>
    </source>
</evidence>
<proteinExistence type="inferred from homology"/>
<dbReference type="GO" id="GO:0004767">
    <property type="term" value="F:sphingomyelin phosphodiesterase activity"/>
    <property type="evidence" value="ECO:0007669"/>
    <property type="project" value="InterPro"/>
</dbReference>
<evidence type="ECO:0000256" key="5">
    <source>
        <dbReference type="ARBA" id="ARBA00022729"/>
    </source>
</evidence>
<dbReference type="InterPro" id="IPR011160">
    <property type="entry name" value="Sphingomy_PDE"/>
</dbReference>
<keyword evidence="6" id="KW-0378">Hydrolase</keyword>
<dbReference type="InterPro" id="IPR004843">
    <property type="entry name" value="Calcineurin-like_PHP"/>
</dbReference>
<dbReference type="GO" id="GO:0005615">
    <property type="term" value="C:extracellular space"/>
    <property type="evidence" value="ECO:0007669"/>
    <property type="project" value="TreeGrafter"/>
</dbReference>
<evidence type="ECO:0000256" key="3">
    <source>
        <dbReference type="ARBA" id="ARBA00022525"/>
    </source>
</evidence>
<evidence type="ECO:0000256" key="7">
    <source>
        <dbReference type="ARBA" id="ARBA00022833"/>
    </source>
</evidence>
<feature type="binding site" evidence="11">
    <location>
        <position position="216"/>
    </location>
    <ligand>
        <name>Zn(2+)</name>
        <dbReference type="ChEBI" id="CHEBI:29105"/>
        <label>2</label>
    </ligand>
</feature>
<keyword evidence="7 11" id="KW-0862">Zinc</keyword>
<dbReference type="PIRSF" id="PIRSF000948">
    <property type="entry name" value="Sphingomy_PDE"/>
    <property type="match status" value="1"/>
</dbReference>
<evidence type="ECO:0000256" key="12">
    <source>
        <dbReference type="PIRSR" id="PIRSR000948-2"/>
    </source>
</evidence>
<keyword evidence="3" id="KW-0964">Secreted</keyword>
<dbReference type="GO" id="GO:0046513">
    <property type="term" value="P:ceramide biosynthetic process"/>
    <property type="evidence" value="ECO:0007669"/>
    <property type="project" value="UniProtKB-ARBA"/>
</dbReference>
<keyword evidence="10" id="KW-0326">Glycosidase</keyword>
<feature type="binding site" evidence="11">
    <location>
        <position position="145"/>
    </location>
    <ligand>
        <name>Zn(2+)</name>
        <dbReference type="ChEBI" id="CHEBI:29105"/>
        <label>1</label>
    </ligand>
</feature>
<feature type="disulfide bond" evidence="12">
    <location>
        <begin position="160"/>
        <end position="165"/>
    </location>
</feature>
<reference evidence="14" key="1">
    <citation type="journal article" date="2020" name="Fungal Divers.">
        <title>Resolving the Mortierellaceae phylogeny through synthesis of multi-gene phylogenetics and phylogenomics.</title>
        <authorList>
            <person name="Vandepol N."/>
            <person name="Liber J."/>
            <person name="Desiro A."/>
            <person name="Na H."/>
            <person name="Kennedy M."/>
            <person name="Barry K."/>
            <person name="Grigoriev I.V."/>
            <person name="Miller A.N."/>
            <person name="O'Donnell K."/>
            <person name="Stajich J.E."/>
            <person name="Bonito G."/>
        </authorList>
    </citation>
    <scope>NUCLEOTIDE SEQUENCE</scope>
    <source>
        <strain evidence="14">NRRL 2769</strain>
    </source>
</reference>
<feature type="binding site" evidence="11">
    <location>
        <position position="361"/>
    </location>
    <ligand>
        <name>Zn(2+)</name>
        <dbReference type="ChEBI" id="CHEBI:29105"/>
        <label>2</label>
    </ligand>
</feature>
<evidence type="ECO:0000256" key="1">
    <source>
        <dbReference type="ARBA" id="ARBA00004613"/>
    </source>
</evidence>
<dbReference type="SUPFAM" id="SSF47862">
    <property type="entry name" value="Saposin"/>
    <property type="match status" value="1"/>
</dbReference>
<evidence type="ECO:0000256" key="2">
    <source>
        <dbReference type="ARBA" id="ARBA00008234"/>
    </source>
</evidence>
<keyword evidence="8 12" id="KW-1015">Disulfide bond</keyword>